<evidence type="ECO:0000313" key="2">
    <source>
        <dbReference type="EMBL" id="TFK43566.1"/>
    </source>
</evidence>
<dbReference type="AlphaFoldDB" id="A0A5C3MGN7"/>
<organism evidence="2 3">
    <name type="scientific">Crucibulum laeve</name>
    <dbReference type="NCBI Taxonomy" id="68775"/>
    <lineage>
        <taxon>Eukaryota</taxon>
        <taxon>Fungi</taxon>
        <taxon>Dikarya</taxon>
        <taxon>Basidiomycota</taxon>
        <taxon>Agaricomycotina</taxon>
        <taxon>Agaricomycetes</taxon>
        <taxon>Agaricomycetidae</taxon>
        <taxon>Agaricales</taxon>
        <taxon>Agaricineae</taxon>
        <taxon>Nidulariaceae</taxon>
        <taxon>Crucibulum</taxon>
    </lineage>
</organism>
<feature type="transmembrane region" description="Helical" evidence="1">
    <location>
        <begin position="6"/>
        <end position="25"/>
    </location>
</feature>
<reference evidence="2 3" key="1">
    <citation type="journal article" date="2019" name="Nat. Ecol. Evol.">
        <title>Megaphylogeny resolves global patterns of mushroom evolution.</title>
        <authorList>
            <person name="Varga T."/>
            <person name="Krizsan K."/>
            <person name="Foldi C."/>
            <person name="Dima B."/>
            <person name="Sanchez-Garcia M."/>
            <person name="Sanchez-Ramirez S."/>
            <person name="Szollosi G.J."/>
            <person name="Szarkandi J.G."/>
            <person name="Papp V."/>
            <person name="Albert L."/>
            <person name="Andreopoulos W."/>
            <person name="Angelini C."/>
            <person name="Antonin V."/>
            <person name="Barry K.W."/>
            <person name="Bougher N.L."/>
            <person name="Buchanan P."/>
            <person name="Buyck B."/>
            <person name="Bense V."/>
            <person name="Catcheside P."/>
            <person name="Chovatia M."/>
            <person name="Cooper J."/>
            <person name="Damon W."/>
            <person name="Desjardin D."/>
            <person name="Finy P."/>
            <person name="Geml J."/>
            <person name="Haridas S."/>
            <person name="Hughes K."/>
            <person name="Justo A."/>
            <person name="Karasinski D."/>
            <person name="Kautmanova I."/>
            <person name="Kiss B."/>
            <person name="Kocsube S."/>
            <person name="Kotiranta H."/>
            <person name="LaButti K.M."/>
            <person name="Lechner B.E."/>
            <person name="Liimatainen K."/>
            <person name="Lipzen A."/>
            <person name="Lukacs Z."/>
            <person name="Mihaltcheva S."/>
            <person name="Morgado L.N."/>
            <person name="Niskanen T."/>
            <person name="Noordeloos M.E."/>
            <person name="Ohm R.A."/>
            <person name="Ortiz-Santana B."/>
            <person name="Ovrebo C."/>
            <person name="Racz N."/>
            <person name="Riley R."/>
            <person name="Savchenko A."/>
            <person name="Shiryaev A."/>
            <person name="Soop K."/>
            <person name="Spirin V."/>
            <person name="Szebenyi C."/>
            <person name="Tomsovsky M."/>
            <person name="Tulloss R.E."/>
            <person name="Uehling J."/>
            <person name="Grigoriev I.V."/>
            <person name="Vagvolgyi C."/>
            <person name="Papp T."/>
            <person name="Martin F.M."/>
            <person name="Miettinen O."/>
            <person name="Hibbett D.S."/>
            <person name="Nagy L.G."/>
        </authorList>
    </citation>
    <scope>NUCLEOTIDE SEQUENCE [LARGE SCALE GENOMIC DNA]</scope>
    <source>
        <strain evidence="2 3">CBS 166.37</strain>
    </source>
</reference>
<name>A0A5C3MGN7_9AGAR</name>
<sequence>MCLLSISVLLVPMITLFTRLFVFLVNHSRSYQSASVLIHCGLRFVTNHRPKPEIGYKICSDKER</sequence>
<proteinExistence type="predicted"/>
<evidence type="ECO:0000313" key="3">
    <source>
        <dbReference type="Proteomes" id="UP000308652"/>
    </source>
</evidence>
<keyword evidence="1" id="KW-1133">Transmembrane helix</keyword>
<dbReference type="EMBL" id="ML213591">
    <property type="protein sequence ID" value="TFK43566.1"/>
    <property type="molecule type" value="Genomic_DNA"/>
</dbReference>
<accession>A0A5C3MGN7</accession>
<dbReference type="Proteomes" id="UP000308652">
    <property type="component" value="Unassembled WGS sequence"/>
</dbReference>
<protein>
    <submittedName>
        <fullName evidence="2">Uncharacterized protein</fullName>
    </submittedName>
</protein>
<gene>
    <name evidence="2" type="ORF">BDQ12DRAFT_675182</name>
</gene>
<keyword evidence="3" id="KW-1185">Reference proteome</keyword>
<keyword evidence="1" id="KW-0812">Transmembrane</keyword>
<keyword evidence="1" id="KW-0472">Membrane</keyword>
<evidence type="ECO:0000256" key="1">
    <source>
        <dbReference type="SAM" id="Phobius"/>
    </source>
</evidence>